<accession>A0A1H1TN48</accession>
<dbReference type="STRING" id="642780.SAMN04488570_2279"/>
<evidence type="ECO:0000313" key="8">
    <source>
        <dbReference type="Proteomes" id="UP000198859"/>
    </source>
</evidence>
<evidence type="ECO:0000256" key="1">
    <source>
        <dbReference type="ARBA" id="ARBA00004418"/>
    </source>
</evidence>
<dbReference type="SUPFAM" id="SSF53850">
    <property type="entry name" value="Periplasmic binding protein-like II"/>
    <property type="match status" value="1"/>
</dbReference>
<keyword evidence="3" id="KW-0813">Transport</keyword>
<keyword evidence="8" id="KW-1185">Reference proteome</keyword>
<dbReference type="EMBL" id="LT629757">
    <property type="protein sequence ID" value="SDS61376.1"/>
    <property type="molecule type" value="Genomic_DNA"/>
</dbReference>
<dbReference type="Proteomes" id="UP000198859">
    <property type="component" value="Chromosome I"/>
</dbReference>
<evidence type="ECO:0000313" key="7">
    <source>
        <dbReference type="EMBL" id="SDS61376.1"/>
    </source>
</evidence>
<gene>
    <name evidence="7" type="ORF">SAMN04488570_2279</name>
</gene>
<dbReference type="NCBIfam" id="TIGR00971">
    <property type="entry name" value="3a0106s03"/>
    <property type="match status" value="1"/>
</dbReference>
<evidence type="ECO:0000256" key="4">
    <source>
        <dbReference type="ARBA" id="ARBA00022729"/>
    </source>
</evidence>
<dbReference type="GO" id="GO:1902358">
    <property type="term" value="P:sulfate transmembrane transport"/>
    <property type="evidence" value="ECO:0007669"/>
    <property type="project" value="InterPro"/>
</dbReference>
<comment type="similarity">
    <text evidence="2">Belongs to the prokaryotic sulfate-binding protein family.</text>
</comment>
<name>A0A1H1TN48_9ACTN</name>
<dbReference type="InterPro" id="IPR005669">
    <property type="entry name" value="Thiosulph/SO4-bd"/>
</dbReference>
<dbReference type="AlphaFoldDB" id="A0A1H1TN48"/>
<evidence type="ECO:0000256" key="5">
    <source>
        <dbReference type="ARBA" id="ARBA00022764"/>
    </source>
</evidence>
<evidence type="ECO:0000256" key="2">
    <source>
        <dbReference type="ARBA" id="ARBA00006099"/>
    </source>
</evidence>
<proteinExistence type="inferred from homology"/>
<feature type="chain" id="PRO_5039704467" evidence="6">
    <location>
        <begin position="29"/>
        <end position="346"/>
    </location>
</feature>
<dbReference type="GO" id="GO:0140104">
    <property type="term" value="F:molecular carrier activity"/>
    <property type="evidence" value="ECO:0007669"/>
    <property type="project" value="InterPro"/>
</dbReference>
<dbReference type="Pfam" id="PF13531">
    <property type="entry name" value="SBP_bac_11"/>
    <property type="match status" value="1"/>
</dbReference>
<keyword evidence="4 6" id="KW-0732">Signal</keyword>
<evidence type="ECO:0000256" key="3">
    <source>
        <dbReference type="ARBA" id="ARBA00022448"/>
    </source>
</evidence>
<reference evidence="8" key="1">
    <citation type="submission" date="2016-10" db="EMBL/GenBank/DDBJ databases">
        <authorList>
            <person name="Varghese N."/>
            <person name="Submissions S."/>
        </authorList>
    </citation>
    <scope>NUCLEOTIDE SEQUENCE [LARGE SCALE GENOMIC DNA]</scope>
    <source>
        <strain evidence="8">DSM 22127</strain>
    </source>
</reference>
<dbReference type="Gene3D" id="3.40.190.10">
    <property type="entry name" value="Periplasmic binding protein-like II"/>
    <property type="match status" value="2"/>
</dbReference>
<feature type="signal peptide" evidence="6">
    <location>
        <begin position="1"/>
        <end position="28"/>
    </location>
</feature>
<dbReference type="PANTHER" id="PTHR30368">
    <property type="entry name" value="SULFATE-BINDING PROTEIN"/>
    <property type="match status" value="1"/>
</dbReference>
<sequence length="346" mass="36185">MPMNTKHTARWIGAAAVVSSLLFTSACSDPAASGAGGGDSSSVSVVGFSVMKTANKQVIADFQKTDAGKGVTFQQSYGASGDQARAVIAGLKADEVHLSLEPDVTKLTDEDIVASDWKDGPNKGILTQSVVTMVVRKGNPKGIESWEDLVKPGVSIVTPNPGSSGSAKWNILAAYGHVIAEGGSEADAQAYLEKFLGNVAALPGSGKDATTAFEGGTGDVLLSYENEAIEARQAGADFDYVVPPQTLLIQNPVALTKDASSAAKKFLEYQLSEPGQTDYAKQGFRPLDDAIKVDVEGANDPSDPFPTPETLLTIDQDFGGWSEANTKYFDENDGIVTKLLADSGKS</sequence>
<organism evidence="7 8">
    <name type="scientific">Nocardioides scoriae</name>
    <dbReference type="NCBI Taxonomy" id="642780"/>
    <lineage>
        <taxon>Bacteria</taxon>
        <taxon>Bacillati</taxon>
        <taxon>Actinomycetota</taxon>
        <taxon>Actinomycetes</taxon>
        <taxon>Propionibacteriales</taxon>
        <taxon>Nocardioidaceae</taxon>
        <taxon>Nocardioides</taxon>
    </lineage>
</organism>
<dbReference type="GO" id="GO:0042597">
    <property type="term" value="C:periplasmic space"/>
    <property type="evidence" value="ECO:0007669"/>
    <property type="project" value="UniProtKB-SubCell"/>
</dbReference>
<dbReference type="PROSITE" id="PS51257">
    <property type="entry name" value="PROKAR_LIPOPROTEIN"/>
    <property type="match status" value="1"/>
</dbReference>
<comment type="subcellular location">
    <subcellularLocation>
        <location evidence="1">Periplasm</location>
    </subcellularLocation>
</comment>
<protein>
    <submittedName>
        <fullName evidence="7">Sulfate transport system substrate-binding protein</fullName>
    </submittedName>
</protein>
<dbReference type="PANTHER" id="PTHR30368:SF2">
    <property type="entry name" value="SULFATE-BINDING PROTEIN"/>
    <property type="match status" value="1"/>
</dbReference>
<keyword evidence="5" id="KW-0574">Periplasm</keyword>
<evidence type="ECO:0000256" key="6">
    <source>
        <dbReference type="SAM" id="SignalP"/>
    </source>
</evidence>